<name>A0A7J6PT53_PEROL</name>
<dbReference type="EMBL" id="JABANO010038267">
    <property type="protein sequence ID" value="KAF4698830.1"/>
    <property type="molecule type" value="Genomic_DNA"/>
</dbReference>
<keyword evidence="3" id="KW-1185">Reference proteome</keyword>
<reference evidence="2 3" key="1">
    <citation type="submission" date="2020-04" db="EMBL/GenBank/DDBJ databases">
        <title>Perkinsus olseni comparative genomics.</title>
        <authorList>
            <person name="Bogema D.R."/>
        </authorList>
    </citation>
    <scope>NUCLEOTIDE SEQUENCE [LARGE SCALE GENOMIC DNA]</scope>
    <source>
        <strain evidence="2 3">ATCC PRA-207</strain>
    </source>
</reference>
<dbReference type="AlphaFoldDB" id="A0A7J6PT53"/>
<gene>
    <name evidence="2" type="ORF">FOZ63_015686</name>
</gene>
<evidence type="ECO:0000313" key="3">
    <source>
        <dbReference type="Proteomes" id="UP000553632"/>
    </source>
</evidence>
<protein>
    <submittedName>
        <fullName evidence="2">Uncharacterized protein</fullName>
    </submittedName>
</protein>
<evidence type="ECO:0000256" key="1">
    <source>
        <dbReference type="SAM" id="MobiDB-lite"/>
    </source>
</evidence>
<comment type="caution">
    <text evidence="2">The sequence shown here is derived from an EMBL/GenBank/DDBJ whole genome shotgun (WGS) entry which is preliminary data.</text>
</comment>
<evidence type="ECO:0000313" key="2">
    <source>
        <dbReference type="EMBL" id="KAF4698830.1"/>
    </source>
</evidence>
<accession>A0A7J6PT53</accession>
<feature type="region of interest" description="Disordered" evidence="1">
    <location>
        <begin position="1"/>
        <end position="98"/>
    </location>
</feature>
<sequence>MNADYGTPAAAAQEGRVRSSIAGAGTSLPRERHVKIVSPREQKKSVMMFGPEKQGASGKTVVGSPMKTPGRPSAAVDERAQIPTRLSRVSHVAHPDEN</sequence>
<organism evidence="2 3">
    <name type="scientific">Perkinsus olseni</name>
    <name type="common">Perkinsus atlanticus</name>
    <dbReference type="NCBI Taxonomy" id="32597"/>
    <lineage>
        <taxon>Eukaryota</taxon>
        <taxon>Sar</taxon>
        <taxon>Alveolata</taxon>
        <taxon>Perkinsozoa</taxon>
        <taxon>Perkinsea</taxon>
        <taxon>Perkinsida</taxon>
        <taxon>Perkinsidae</taxon>
        <taxon>Perkinsus</taxon>
    </lineage>
</organism>
<dbReference type="Proteomes" id="UP000553632">
    <property type="component" value="Unassembled WGS sequence"/>
</dbReference>
<proteinExistence type="predicted"/>
<feature type="non-terminal residue" evidence="2">
    <location>
        <position position="1"/>
    </location>
</feature>